<evidence type="ECO:0000256" key="5">
    <source>
        <dbReference type="ARBA" id="ARBA00022856"/>
    </source>
</evidence>
<name>A0A4S3BAI1_9ENTE</name>
<dbReference type="GO" id="GO:0015833">
    <property type="term" value="P:peptide transport"/>
    <property type="evidence" value="ECO:0007669"/>
    <property type="project" value="UniProtKB-KW"/>
</dbReference>
<feature type="chain" id="PRO_5039059866" evidence="6">
    <location>
        <begin position="22"/>
        <end position="553"/>
    </location>
</feature>
<dbReference type="FunFam" id="3.10.105.10:FF:000001">
    <property type="entry name" value="Oligopeptide ABC transporter, oligopeptide-binding protein"/>
    <property type="match status" value="1"/>
</dbReference>
<evidence type="ECO:0000256" key="2">
    <source>
        <dbReference type="ARBA" id="ARBA00005695"/>
    </source>
</evidence>
<keyword evidence="4 6" id="KW-0732">Signal</keyword>
<gene>
    <name evidence="8" type="ORF">ESZ54_00650</name>
</gene>
<proteinExistence type="inferred from homology"/>
<evidence type="ECO:0000313" key="9">
    <source>
        <dbReference type="Proteomes" id="UP000310506"/>
    </source>
</evidence>
<feature type="signal peptide" evidence="6">
    <location>
        <begin position="1"/>
        <end position="21"/>
    </location>
</feature>
<reference evidence="8 9" key="1">
    <citation type="submission" date="2019-01" db="EMBL/GenBank/DDBJ databases">
        <title>Vagococcus silagei sp. nov. isolated from brewer's grain.</title>
        <authorList>
            <person name="Guu J.-R."/>
        </authorList>
    </citation>
    <scope>NUCLEOTIDE SEQUENCE [LARGE SCALE GENOMIC DNA]</scope>
    <source>
        <strain evidence="8 9">2B-2</strain>
    </source>
</reference>
<protein>
    <submittedName>
        <fullName evidence="8">Peptide ABC transporter substrate-binding protein</fullName>
    </submittedName>
</protein>
<dbReference type="InterPro" id="IPR023765">
    <property type="entry name" value="SBP_5_CS"/>
</dbReference>
<sequence>MKKRRIIYMLILASAVILVSACGNTKSESAKDAKNSKADSEKVFKFGIPQELASIDPAIATDKVSFGAMNQFYEGLYRMNAKNEPEPAGAAELAEKSEDGLEYKIKLRKDAKWSNGDPVVAADYVYAWQRVADPKTGAEYAYFVEPVKNGAAIIKGEKQPNELGIEAIGDDQLKITLDNPVPYFDKLLAFPTFFPLQQKFVEEKGKQFGTSTENSLYNGPFTLEEFDGPGSDLEWKYVKNEKYWDKDQVKMKEIGAFVVKESSTGLNLYEDGQLDDVILTGELAQQFRDNEDYVLDKEGRTIYIDLNQKDKNKPFHNVHLRKALSYAIDSKAIVDKVLGDGSTVATGIVPTDLAVNPETKKDFVKDSKVYKEYDPKKAKEYLDKAKKELNVDKIKFDILTDDNDSTKKIAEFIQGAFQDKLGIEASVTAVTKPIRLERSGKGDFDIVLAGWGADYNDPSSFIDLFETGNAYNRGGYSNPEYDKLVRAAKTTNVNDPKARWQNFLDAEKILLGDDAGIIPIYQVAEGHLRNPQMKGYVSHTAGASYEYKGIKAE</sequence>
<dbReference type="PANTHER" id="PTHR30290:SF10">
    <property type="entry name" value="PERIPLASMIC OLIGOPEPTIDE-BINDING PROTEIN-RELATED"/>
    <property type="match status" value="1"/>
</dbReference>
<dbReference type="GO" id="GO:1904680">
    <property type="term" value="F:peptide transmembrane transporter activity"/>
    <property type="evidence" value="ECO:0007669"/>
    <property type="project" value="TreeGrafter"/>
</dbReference>
<dbReference type="AlphaFoldDB" id="A0A4S3BAI1"/>
<evidence type="ECO:0000313" key="8">
    <source>
        <dbReference type="EMBL" id="THB62355.1"/>
    </source>
</evidence>
<keyword evidence="3" id="KW-0813">Transport</keyword>
<dbReference type="OrthoDB" id="2255988at2"/>
<comment type="caution">
    <text evidence="8">The sequence shown here is derived from an EMBL/GenBank/DDBJ whole genome shotgun (WGS) entry which is preliminary data.</text>
</comment>
<dbReference type="InterPro" id="IPR039424">
    <property type="entry name" value="SBP_5"/>
</dbReference>
<comment type="similarity">
    <text evidence="2">Belongs to the bacterial solute-binding protein 5 family.</text>
</comment>
<evidence type="ECO:0000256" key="4">
    <source>
        <dbReference type="ARBA" id="ARBA00022729"/>
    </source>
</evidence>
<dbReference type="Gene3D" id="3.40.190.10">
    <property type="entry name" value="Periplasmic binding protein-like II"/>
    <property type="match status" value="1"/>
</dbReference>
<feature type="domain" description="Solute-binding protein family 5" evidence="7">
    <location>
        <begin position="85"/>
        <end position="470"/>
    </location>
</feature>
<organism evidence="8 9">
    <name type="scientific">Vagococcus silagei</name>
    <dbReference type="NCBI Taxonomy" id="2508885"/>
    <lineage>
        <taxon>Bacteria</taxon>
        <taxon>Bacillati</taxon>
        <taxon>Bacillota</taxon>
        <taxon>Bacilli</taxon>
        <taxon>Lactobacillales</taxon>
        <taxon>Enterococcaceae</taxon>
        <taxon>Vagococcus</taxon>
    </lineage>
</organism>
<dbReference type="SUPFAM" id="SSF53850">
    <property type="entry name" value="Periplasmic binding protein-like II"/>
    <property type="match status" value="1"/>
</dbReference>
<dbReference type="PANTHER" id="PTHR30290">
    <property type="entry name" value="PERIPLASMIC BINDING COMPONENT OF ABC TRANSPORTER"/>
    <property type="match status" value="1"/>
</dbReference>
<dbReference type="RefSeq" id="WP_136135741.1">
    <property type="nucleotide sequence ID" value="NZ_SDGV01000001.1"/>
</dbReference>
<dbReference type="InterPro" id="IPR030678">
    <property type="entry name" value="Peptide/Ni-bd"/>
</dbReference>
<evidence type="ECO:0000256" key="6">
    <source>
        <dbReference type="SAM" id="SignalP"/>
    </source>
</evidence>
<dbReference type="InterPro" id="IPR000914">
    <property type="entry name" value="SBP_5_dom"/>
</dbReference>
<evidence type="ECO:0000259" key="7">
    <source>
        <dbReference type="Pfam" id="PF00496"/>
    </source>
</evidence>
<dbReference type="PROSITE" id="PS01040">
    <property type="entry name" value="SBP_BACTERIAL_5"/>
    <property type="match status" value="1"/>
</dbReference>
<accession>A0A4S3BAI1</accession>
<dbReference type="EMBL" id="SDGV01000001">
    <property type="protein sequence ID" value="THB62355.1"/>
    <property type="molecule type" value="Genomic_DNA"/>
</dbReference>
<dbReference type="Gene3D" id="3.90.76.10">
    <property type="entry name" value="Dipeptide-binding Protein, Domain 1"/>
    <property type="match status" value="1"/>
</dbReference>
<dbReference type="CDD" id="cd08504">
    <property type="entry name" value="PBP2_OppA"/>
    <property type="match status" value="1"/>
</dbReference>
<dbReference type="GO" id="GO:0030288">
    <property type="term" value="C:outer membrane-bounded periplasmic space"/>
    <property type="evidence" value="ECO:0007669"/>
    <property type="project" value="UniProtKB-ARBA"/>
</dbReference>
<evidence type="ECO:0000256" key="3">
    <source>
        <dbReference type="ARBA" id="ARBA00022448"/>
    </source>
</evidence>
<evidence type="ECO:0000256" key="1">
    <source>
        <dbReference type="ARBA" id="ARBA00004193"/>
    </source>
</evidence>
<keyword evidence="5" id="KW-0653">Protein transport</keyword>
<dbReference type="PROSITE" id="PS51257">
    <property type="entry name" value="PROKAR_LIPOPROTEIN"/>
    <property type="match status" value="1"/>
</dbReference>
<comment type="subcellular location">
    <subcellularLocation>
        <location evidence="1">Cell membrane</location>
        <topology evidence="1">Lipid-anchor</topology>
    </subcellularLocation>
</comment>
<dbReference type="Pfam" id="PF00496">
    <property type="entry name" value="SBP_bac_5"/>
    <property type="match status" value="1"/>
</dbReference>
<dbReference type="Gene3D" id="3.10.105.10">
    <property type="entry name" value="Dipeptide-binding Protein, Domain 3"/>
    <property type="match status" value="1"/>
</dbReference>
<keyword evidence="9" id="KW-1185">Reference proteome</keyword>
<dbReference type="FunFam" id="3.90.76.10:FF:000001">
    <property type="entry name" value="Oligopeptide ABC transporter substrate-binding protein"/>
    <property type="match status" value="1"/>
</dbReference>
<keyword evidence="5" id="KW-0571">Peptide transport</keyword>
<dbReference type="Proteomes" id="UP000310506">
    <property type="component" value="Unassembled WGS sequence"/>
</dbReference>
<dbReference type="PIRSF" id="PIRSF002741">
    <property type="entry name" value="MppA"/>
    <property type="match status" value="1"/>
</dbReference>
<dbReference type="GO" id="GO:0043190">
    <property type="term" value="C:ATP-binding cassette (ABC) transporter complex"/>
    <property type="evidence" value="ECO:0007669"/>
    <property type="project" value="InterPro"/>
</dbReference>